<accession>A0A1G9KPF8</accession>
<gene>
    <name evidence="1" type="ORF">SAMN04488514_1011066</name>
</gene>
<keyword evidence="2" id="KW-1185">Reference proteome</keyword>
<evidence type="ECO:0000313" key="2">
    <source>
        <dbReference type="Proteomes" id="UP000199440"/>
    </source>
</evidence>
<name>A0A1G9KPF8_9FLAO</name>
<proteinExistence type="predicted"/>
<organism evidence="1 2">
    <name type="scientific">Kriegella aquimaris</name>
    <dbReference type="NCBI Taxonomy" id="192904"/>
    <lineage>
        <taxon>Bacteria</taxon>
        <taxon>Pseudomonadati</taxon>
        <taxon>Bacteroidota</taxon>
        <taxon>Flavobacteriia</taxon>
        <taxon>Flavobacteriales</taxon>
        <taxon>Flavobacteriaceae</taxon>
        <taxon>Kriegella</taxon>
    </lineage>
</organism>
<reference evidence="2" key="1">
    <citation type="submission" date="2016-10" db="EMBL/GenBank/DDBJ databases">
        <authorList>
            <person name="Varghese N."/>
            <person name="Submissions S."/>
        </authorList>
    </citation>
    <scope>NUCLEOTIDE SEQUENCE [LARGE SCALE GENOMIC DNA]</scope>
    <source>
        <strain evidence="2">DSM 19886</strain>
    </source>
</reference>
<dbReference type="STRING" id="192904.SAMN04488514_1011066"/>
<dbReference type="AlphaFoldDB" id="A0A1G9KPF8"/>
<protein>
    <submittedName>
        <fullName evidence="1">Uncharacterized protein</fullName>
    </submittedName>
</protein>
<dbReference type="Proteomes" id="UP000199440">
    <property type="component" value="Unassembled WGS sequence"/>
</dbReference>
<sequence length="51" mass="5530">MEEYESMIGTVKSAMSSEAKIVKTGAIGEAVLALIEVAKLSPLTEIGHFYW</sequence>
<evidence type="ECO:0000313" key="1">
    <source>
        <dbReference type="EMBL" id="SDL51255.1"/>
    </source>
</evidence>
<dbReference type="EMBL" id="FNGV01000001">
    <property type="protein sequence ID" value="SDL51255.1"/>
    <property type="molecule type" value="Genomic_DNA"/>
</dbReference>